<evidence type="ECO:0000256" key="9">
    <source>
        <dbReference type="RuleBase" id="RU000488"/>
    </source>
</evidence>
<evidence type="ECO:0000256" key="4">
    <source>
        <dbReference type="ARBA" id="ARBA00022692"/>
    </source>
</evidence>
<dbReference type="PANTHER" id="PTHR45618">
    <property type="entry name" value="MITOCHONDRIAL DICARBOXYLATE CARRIER-RELATED"/>
    <property type="match status" value="1"/>
</dbReference>
<dbReference type="EnsemblMetazoa" id="G12971.18">
    <property type="protein sequence ID" value="G12971.18:cds"/>
    <property type="gene ID" value="G12971"/>
</dbReference>
<evidence type="ECO:0000256" key="1">
    <source>
        <dbReference type="ARBA" id="ARBA00004141"/>
    </source>
</evidence>
<name>A0A8W8I929_MAGGI</name>
<proteinExistence type="inferred from homology"/>
<protein>
    <recommendedName>
        <fullName evidence="12">Solute carrier family 25 member 7</fullName>
    </recommendedName>
</protein>
<dbReference type="Gene3D" id="1.50.40.10">
    <property type="entry name" value="Mitochondrial carrier domain"/>
    <property type="match status" value="1"/>
</dbReference>
<evidence type="ECO:0000256" key="2">
    <source>
        <dbReference type="ARBA" id="ARBA00006375"/>
    </source>
</evidence>
<evidence type="ECO:0000313" key="10">
    <source>
        <dbReference type="EnsemblMetazoa" id="G12971.18:cds"/>
    </source>
</evidence>
<evidence type="ECO:0000256" key="3">
    <source>
        <dbReference type="ARBA" id="ARBA00022448"/>
    </source>
</evidence>
<accession>A0A8W8I929</accession>
<dbReference type="PROSITE" id="PS50920">
    <property type="entry name" value="SOLCAR"/>
    <property type="match status" value="3"/>
</dbReference>
<dbReference type="GO" id="GO:0055085">
    <property type="term" value="P:transmembrane transport"/>
    <property type="evidence" value="ECO:0007669"/>
    <property type="project" value="InterPro"/>
</dbReference>
<keyword evidence="7 8" id="KW-0472">Membrane</keyword>
<keyword evidence="4 8" id="KW-0812">Transmembrane</keyword>
<dbReference type="InterPro" id="IPR023395">
    <property type="entry name" value="MCP_dom_sf"/>
</dbReference>
<comment type="subcellular location">
    <subcellularLocation>
        <location evidence="1">Membrane</location>
        <topology evidence="1">Multi-pass membrane protein</topology>
    </subcellularLocation>
</comment>
<comment type="similarity">
    <text evidence="2 9">Belongs to the mitochondrial carrier (TC 2.A.29) family.</text>
</comment>
<keyword evidence="11" id="KW-1185">Reference proteome</keyword>
<organism evidence="10 11">
    <name type="scientific">Magallana gigas</name>
    <name type="common">Pacific oyster</name>
    <name type="synonym">Crassostrea gigas</name>
    <dbReference type="NCBI Taxonomy" id="29159"/>
    <lineage>
        <taxon>Eukaryota</taxon>
        <taxon>Metazoa</taxon>
        <taxon>Spiralia</taxon>
        <taxon>Lophotrochozoa</taxon>
        <taxon>Mollusca</taxon>
        <taxon>Bivalvia</taxon>
        <taxon>Autobranchia</taxon>
        <taxon>Pteriomorphia</taxon>
        <taxon>Ostreida</taxon>
        <taxon>Ostreoidea</taxon>
        <taxon>Ostreidae</taxon>
        <taxon>Magallana</taxon>
    </lineage>
</organism>
<sequence>MMETPTRPPALRPEPALGVKVAKTDAPFWVKLVSAGTGACLADVVTFPLDTTKVRLQVQGNVGGAPSKYSGIFRTIFTIFSEEGVGGLYRGLIPGLQRQLAFSTIKLGCYDDVKDMYSSLIFSEDNRPTKTPVFVRVLAGSTTGILAVAVAHPTDVVKVRMQAQFGNNLGRYANSTDAYKKIFTKEGMKGLWRGCLPNMTRNGIVNIGEVVTYDIIKDHLIHSNIMSNGTPCHLVSAFAAGFCGTVLASPVDVVKTRFMNSMPSQYKGVLHCTTVLWRELGFAGFYKGFVPALLRIGTWNVLMFLSYEQMKIIMQPDSVHRFSPQENVERAAKHILFKEKHASVK</sequence>
<dbReference type="PRINTS" id="PR00784">
    <property type="entry name" value="MTUNCOUPLING"/>
</dbReference>
<evidence type="ECO:0000256" key="7">
    <source>
        <dbReference type="ARBA" id="ARBA00023136"/>
    </source>
</evidence>
<evidence type="ECO:0000256" key="8">
    <source>
        <dbReference type="PROSITE-ProRule" id="PRU00282"/>
    </source>
</evidence>
<dbReference type="Proteomes" id="UP000005408">
    <property type="component" value="Unassembled WGS sequence"/>
</dbReference>
<evidence type="ECO:0000256" key="6">
    <source>
        <dbReference type="ARBA" id="ARBA00022989"/>
    </source>
</evidence>
<dbReference type="InterPro" id="IPR050391">
    <property type="entry name" value="Mito_Metabolite_Transporter"/>
</dbReference>
<keyword evidence="6" id="KW-1133">Transmembrane helix</keyword>
<dbReference type="InterPro" id="IPR002067">
    <property type="entry name" value="MCP"/>
</dbReference>
<dbReference type="GO" id="GO:0016020">
    <property type="term" value="C:membrane"/>
    <property type="evidence" value="ECO:0007669"/>
    <property type="project" value="UniProtKB-SubCell"/>
</dbReference>
<keyword evidence="3 9" id="KW-0813">Transport</keyword>
<dbReference type="AlphaFoldDB" id="A0A8W8I929"/>
<evidence type="ECO:0000313" key="11">
    <source>
        <dbReference type="Proteomes" id="UP000005408"/>
    </source>
</evidence>
<evidence type="ECO:0008006" key="12">
    <source>
        <dbReference type="Google" id="ProtNLM"/>
    </source>
</evidence>
<reference evidence="10" key="1">
    <citation type="submission" date="2022-08" db="UniProtKB">
        <authorList>
            <consortium name="EnsemblMetazoa"/>
        </authorList>
    </citation>
    <scope>IDENTIFICATION</scope>
    <source>
        <strain evidence="10">05x7-T-G4-1.051#20</strain>
    </source>
</reference>
<evidence type="ECO:0000256" key="5">
    <source>
        <dbReference type="ARBA" id="ARBA00022737"/>
    </source>
</evidence>
<feature type="repeat" description="Solcar" evidence="8">
    <location>
        <begin position="228"/>
        <end position="313"/>
    </location>
</feature>
<feature type="repeat" description="Solcar" evidence="8">
    <location>
        <begin position="131"/>
        <end position="219"/>
    </location>
</feature>
<feature type="repeat" description="Solcar" evidence="8">
    <location>
        <begin position="30"/>
        <end position="116"/>
    </location>
</feature>
<dbReference type="Pfam" id="PF00153">
    <property type="entry name" value="Mito_carr"/>
    <property type="match status" value="3"/>
</dbReference>
<keyword evidence="5" id="KW-0677">Repeat</keyword>
<dbReference type="InterPro" id="IPR018108">
    <property type="entry name" value="MCP_transmembrane"/>
</dbReference>
<dbReference type="SUPFAM" id="SSF103506">
    <property type="entry name" value="Mitochondrial carrier"/>
    <property type="match status" value="1"/>
</dbReference>